<dbReference type="EMBL" id="VIEB01000044">
    <property type="protein sequence ID" value="TQE10253.1"/>
    <property type="molecule type" value="Genomic_DNA"/>
</dbReference>
<dbReference type="AlphaFoldDB" id="A0A540NI34"/>
<evidence type="ECO:0000313" key="1">
    <source>
        <dbReference type="EMBL" id="TQE10253.1"/>
    </source>
</evidence>
<organism evidence="1 2">
    <name type="scientific">Malus baccata</name>
    <name type="common">Siberian crab apple</name>
    <name type="synonym">Pyrus baccata</name>
    <dbReference type="NCBI Taxonomy" id="106549"/>
    <lineage>
        <taxon>Eukaryota</taxon>
        <taxon>Viridiplantae</taxon>
        <taxon>Streptophyta</taxon>
        <taxon>Embryophyta</taxon>
        <taxon>Tracheophyta</taxon>
        <taxon>Spermatophyta</taxon>
        <taxon>Magnoliopsida</taxon>
        <taxon>eudicotyledons</taxon>
        <taxon>Gunneridae</taxon>
        <taxon>Pentapetalae</taxon>
        <taxon>rosids</taxon>
        <taxon>fabids</taxon>
        <taxon>Rosales</taxon>
        <taxon>Rosaceae</taxon>
        <taxon>Amygdaloideae</taxon>
        <taxon>Maleae</taxon>
        <taxon>Malus</taxon>
    </lineage>
</organism>
<protein>
    <submittedName>
        <fullName evidence="1">Uncharacterized protein</fullName>
    </submittedName>
</protein>
<proteinExistence type="predicted"/>
<name>A0A540NI34_MALBA</name>
<dbReference type="Proteomes" id="UP000315295">
    <property type="component" value="Unassembled WGS sequence"/>
</dbReference>
<gene>
    <name evidence="1" type="ORF">C1H46_004092</name>
</gene>
<keyword evidence="2" id="KW-1185">Reference proteome</keyword>
<comment type="caution">
    <text evidence="1">The sequence shown here is derived from an EMBL/GenBank/DDBJ whole genome shotgun (WGS) entry which is preliminary data.</text>
</comment>
<sequence>MTFTNSVLLLVSTRKLIKASLAYLINSVTLKAPMADQEMAVPFEISRELQAKNKQVEGTLLPLTNCRESGKFRVEGHLPSSEVVGGEMSFHVASLQPSTSATWPIGCLSSVEYFRVVRPLKCFCIV</sequence>
<reference evidence="1 2" key="1">
    <citation type="journal article" date="2019" name="G3 (Bethesda)">
        <title>Sequencing of a Wild Apple (Malus baccata) Genome Unravels the Differences Between Cultivated and Wild Apple Species Regarding Disease Resistance and Cold Tolerance.</title>
        <authorList>
            <person name="Chen X."/>
        </authorList>
    </citation>
    <scope>NUCLEOTIDE SEQUENCE [LARGE SCALE GENOMIC DNA]</scope>
    <source>
        <strain evidence="2">cv. Shandingzi</strain>
        <tissue evidence="1">Leaves</tissue>
    </source>
</reference>
<evidence type="ECO:0000313" key="2">
    <source>
        <dbReference type="Proteomes" id="UP000315295"/>
    </source>
</evidence>
<accession>A0A540NI34</accession>